<dbReference type="RefSeq" id="XP_022296667.1">
    <property type="nucleotide sequence ID" value="XM_022440959.1"/>
</dbReference>
<dbReference type="PANTHER" id="PTHR14241">
    <property type="entry name" value="INTERFERON-INDUCED PROTEIN 44"/>
    <property type="match status" value="1"/>
</dbReference>
<gene>
    <name evidence="2" type="primary">LOC111106330</name>
</gene>
<dbReference type="PANTHER" id="PTHR14241:SF32">
    <property type="entry name" value="VWFA DOMAIN-CONTAINING PROTEIN-RELATED"/>
    <property type="match status" value="1"/>
</dbReference>
<name>A0A8B8AZS7_CRAVI</name>
<dbReference type="OrthoDB" id="6146891at2759"/>
<dbReference type="KEGG" id="cvn:111106330"/>
<dbReference type="InterPro" id="IPR027417">
    <property type="entry name" value="P-loop_NTPase"/>
</dbReference>
<proteinExistence type="predicted"/>
<dbReference type="AlphaFoldDB" id="A0A8B8AZS7"/>
<evidence type="ECO:0000313" key="1">
    <source>
        <dbReference type="Proteomes" id="UP000694844"/>
    </source>
</evidence>
<organism evidence="1 2">
    <name type="scientific">Crassostrea virginica</name>
    <name type="common">Eastern oyster</name>
    <dbReference type="NCBI Taxonomy" id="6565"/>
    <lineage>
        <taxon>Eukaryota</taxon>
        <taxon>Metazoa</taxon>
        <taxon>Spiralia</taxon>
        <taxon>Lophotrochozoa</taxon>
        <taxon>Mollusca</taxon>
        <taxon>Bivalvia</taxon>
        <taxon>Autobranchia</taxon>
        <taxon>Pteriomorphia</taxon>
        <taxon>Ostreida</taxon>
        <taxon>Ostreoidea</taxon>
        <taxon>Ostreidae</taxon>
        <taxon>Crassostrea</taxon>
    </lineage>
</organism>
<protein>
    <submittedName>
        <fullName evidence="2">Interferon-induced protein 44-like</fullName>
    </submittedName>
</protein>
<reference evidence="2" key="1">
    <citation type="submission" date="2025-08" db="UniProtKB">
        <authorList>
            <consortium name="RefSeq"/>
        </authorList>
    </citation>
    <scope>IDENTIFICATION</scope>
    <source>
        <tissue evidence="2">Whole sample</tissue>
    </source>
</reference>
<dbReference type="SUPFAM" id="SSF52540">
    <property type="entry name" value="P-loop containing nucleoside triphosphate hydrolases"/>
    <property type="match status" value="1"/>
</dbReference>
<accession>A0A8B8AZS7</accession>
<dbReference type="Proteomes" id="UP000694844">
    <property type="component" value="Chromosome 8"/>
</dbReference>
<dbReference type="GeneID" id="111106330"/>
<keyword evidence="1" id="KW-1185">Reference proteome</keyword>
<sequence>MVPFTYHTPGYIKNQDLGNKIHCVAFVIDGSTVDEMSDKILKQVTVNQRGLPQIVLLTKVDKICRDVNADVTKTFTSSAVCSAVEKVANIMGLPRARVFPVKNYENETELVVGINILVLEALKRCLDLADDFIEEQV</sequence>
<evidence type="ECO:0000313" key="2">
    <source>
        <dbReference type="RefSeq" id="XP_022296667.1"/>
    </source>
</evidence>